<dbReference type="OrthoDB" id="429813at2759"/>
<name>A0A834X0B0_9FABA</name>
<dbReference type="GO" id="GO:0080019">
    <property type="term" value="F:alcohol-forming very long-chain fatty acyl-CoA reductase activity"/>
    <property type="evidence" value="ECO:0007669"/>
    <property type="project" value="InterPro"/>
</dbReference>
<gene>
    <name evidence="3" type="ORF">G2W53_010786</name>
</gene>
<dbReference type="EMBL" id="JAAIUW010000004">
    <property type="protein sequence ID" value="KAF7835927.1"/>
    <property type="molecule type" value="Genomic_DNA"/>
</dbReference>
<dbReference type="GO" id="GO:0102965">
    <property type="term" value="F:alcohol-forming long-chain fatty acyl-CoA reductase activity"/>
    <property type="evidence" value="ECO:0007669"/>
    <property type="project" value="UniProtKB-EC"/>
</dbReference>
<comment type="function">
    <text evidence="1">Catalyzes the reduction of fatty acyl-CoA to fatty alcohols.</text>
</comment>
<dbReference type="InterPro" id="IPR026055">
    <property type="entry name" value="FAR"/>
</dbReference>
<dbReference type="EC" id="1.2.1.84" evidence="1"/>
<dbReference type="Pfam" id="PF07993">
    <property type="entry name" value="NAD_binding_4"/>
    <property type="match status" value="1"/>
</dbReference>
<reference evidence="3" key="1">
    <citation type="submission" date="2020-09" db="EMBL/GenBank/DDBJ databases">
        <title>Genome-Enabled Discovery of Anthraquinone Biosynthesis in Senna tora.</title>
        <authorList>
            <person name="Kang S.-H."/>
            <person name="Pandey R.P."/>
            <person name="Lee C.-M."/>
            <person name="Sim J.-S."/>
            <person name="Jeong J.-T."/>
            <person name="Choi B.-S."/>
            <person name="Jung M."/>
            <person name="Ginzburg D."/>
            <person name="Zhao K."/>
            <person name="Won S.Y."/>
            <person name="Oh T.-J."/>
            <person name="Yu Y."/>
            <person name="Kim N.-H."/>
            <person name="Lee O.R."/>
            <person name="Lee T.-H."/>
            <person name="Bashyal P."/>
            <person name="Kim T.-S."/>
            <person name="Lee W.-H."/>
            <person name="Kawkins C."/>
            <person name="Kim C.-K."/>
            <person name="Kim J.S."/>
            <person name="Ahn B.O."/>
            <person name="Rhee S.Y."/>
            <person name="Sohng J.K."/>
        </authorList>
    </citation>
    <scope>NUCLEOTIDE SEQUENCE</scope>
    <source>
        <tissue evidence="3">Leaf</tissue>
    </source>
</reference>
<evidence type="ECO:0000313" key="3">
    <source>
        <dbReference type="EMBL" id="KAF7835927.1"/>
    </source>
</evidence>
<dbReference type="GO" id="GO:0010345">
    <property type="term" value="P:suberin biosynthetic process"/>
    <property type="evidence" value="ECO:0007669"/>
    <property type="project" value="TreeGrafter"/>
</dbReference>
<dbReference type="AlphaFoldDB" id="A0A834X0B0"/>
<keyword evidence="1" id="KW-0560">Oxidoreductase</keyword>
<dbReference type="PANTHER" id="PTHR11011">
    <property type="entry name" value="MALE STERILITY PROTEIN 2-RELATED"/>
    <property type="match status" value="1"/>
</dbReference>
<feature type="domain" description="Thioester reductase (TE)" evidence="2">
    <location>
        <begin position="1"/>
        <end position="44"/>
    </location>
</feature>
<comment type="similarity">
    <text evidence="1">Belongs to the fatty acyl-CoA reductase family.</text>
</comment>
<dbReference type="Proteomes" id="UP000634136">
    <property type="component" value="Unassembled WGS sequence"/>
</dbReference>
<keyword evidence="1" id="KW-0521">NADP</keyword>
<comment type="caution">
    <text evidence="3">The sequence shown here is derived from an EMBL/GenBank/DDBJ whole genome shotgun (WGS) entry which is preliminary data.</text>
</comment>
<accession>A0A834X0B0</accession>
<keyword evidence="1" id="KW-0444">Lipid biosynthesis</keyword>
<evidence type="ECO:0000259" key="2">
    <source>
        <dbReference type="Pfam" id="PF07993"/>
    </source>
</evidence>
<dbReference type="PANTHER" id="PTHR11011:SF45">
    <property type="entry name" value="FATTY ACYL-COA REDUCTASE CG8306-RELATED"/>
    <property type="match status" value="1"/>
</dbReference>
<dbReference type="GO" id="GO:0035336">
    <property type="term" value="P:long-chain fatty-acyl-CoA metabolic process"/>
    <property type="evidence" value="ECO:0007669"/>
    <property type="project" value="TreeGrafter"/>
</dbReference>
<sequence>MGEMKITSMIGDISIVILRPTIIESTYKESFPGWIEGNRCILYTHFG</sequence>
<organism evidence="3 4">
    <name type="scientific">Senna tora</name>
    <dbReference type="NCBI Taxonomy" id="362788"/>
    <lineage>
        <taxon>Eukaryota</taxon>
        <taxon>Viridiplantae</taxon>
        <taxon>Streptophyta</taxon>
        <taxon>Embryophyta</taxon>
        <taxon>Tracheophyta</taxon>
        <taxon>Spermatophyta</taxon>
        <taxon>Magnoliopsida</taxon>
        <taxon>eudicotyledons</taxon>
        <taxon>Gunneridae</taxon>
        <taxon>Pentapetalae</taxon>
        <taxon>rosids</taxon>
        <taxon>fabids</taxon>
        <taxon>Fabales</taxon>
        <taxon>Fabaceae</taxon>
        <taxon>Caesalpinioideae</taxon>
        <taxon>Cassia clade</taxon>
        <taxon>Senna</taxon>
    </lineage>
</organism>
<dbReference type="InterPro" id="IPR013120">
    <property type="entry name" value="FAR_NAD-bd"/>
</dbReference>
<evidence type="ECO:0000313" key="4">
    <source>
        <dbReference type="Proteomes" id="UP000634136"/>
    </source>
</evidence>
<keyword evidence="4" id="KW-1185">Reference proteome</keyword>
<comment type="catalytic activity">
    <reaction evidence="1">
        <text>a long-chain fatty acyl-CoA + 2 NADPH + 2 H(+) = a long-chain primary fatty alcohol + 2 NADP(+) + CoA</text>
        <dbReference type="Rhea" id="RHEA:52716"/>
        <dbReference type="ChEBI" id="CHEBI:15378"/>
        <dbReference type="ChEBI" id="CHEBI:57287"/>
        <dbReference type="ChEBI" id="CHEBI:57783"/>
        <dbReference type="ChEBI" id="CHEBI:58349"/>
        <dbReference type="ChEBI" id="CHEBI:77396"/>
        <dbReference type="ChEBI" id="CHEBI:83139"/>
        <dbReference type="EC" id="1.2.1.84"/>
    </reaction>
</comment>
<proteinExistence type="inferred from homology"/>
<evidence type="ECO:0000256" key="1">
    <source>
        <dbReference type="RuleBase" id="RU363097"/>
    </source>
</evidence>
<keyword evidence="1" id="KW-0443">Lipid metabolism</keyword>
<protein>
    <recommendedName>
        <fullName evidence="1">Fatty acyl-CoA reductase</fullName>
        <ecNumber evidence="1">1.2.1.84</ecNumber>
    </recommendedName>
</protein>